<dbReference type="InterPro" id="IPR001387">
    <property type="entry name" value="Cro/C1-type_HTH"/>
</dbReference>
<keyword evidence="3" id="KW-1185">Reference proteome</keyword>
<dbReference type="SMART" id="SM00530">
    <property type="entry name" value="HTH_XRE"/>
    <property type="match status" value="1"/>
</dbReference>
<dbReference type="RefSeq" id="WP_208344593.1">
    <property type="nucleotide sequence ID" value="NZ_CAWQFN010000518.1"/>
</dbReference>
<dbReference type="InterPro" id="IPR010982">
    <property type="entry name" value="Lambda_DNA-bd_dom_sf"/>
</dbReference>
<dbReference type="CDD" id="cd00093">
    <property type="entry name" value="HTH_XRE"/>
    <property type="match status" value="1"/>
</dbReference>
<dbReference type="AlphaFoldDB" id="A0AAP5I1R5"/>
<dbReference type="Proteomes" id="UP000667802">
    <property type="component" value="Unassembled WGS sequence"/>
</dbReference>
<protein>
    <submittedName>
        <fullName evidence="2">Helix-turn-helix domain-containing protein</fullName>
    </submittedName>
</protein>
<dbReference type="GO" id="GO:0003677">
    <property type="term" value="F:DNA binding"/>
    <property type="evidence" value="ECO:0007669"/>
    <property type="project" value="InterPro"/>
</dbReference>
<reference evidence="3" key="1">
    <citation type="journal article" date="2021" name="Science">
        <title>Hunting the eagle killer: A cyanobacterial neurotoxin causes vacuolar myelinopathy.</title>
        <authorList>
            <person name="Breinlinger S."/>
            <person name="Phillips T.J."/>
            <person name="Haram B.N."/>
            <person name="Mares J."/>
            <person name="Martinez Yerena J.A."/>
            <person name="Hrouzek P."/>
            <person name="Sobotka R."/>
            <person name="Henderson W.M."/>
            <person name="Schmieder P."/>
            <person name="Williams S.M."/>
            <person name="Lauderdale J.D."/>
            <person name="Wilde H.D."/>
            <person name="Gerrin W."/>
            <person name="Kust A."/>
            <person name="Washington J.W."/>
            <person name="Wagner C."/>
            <person name="Geier B."/>
            <person name="Liebeke M."/>
            <person name="Enke H."/>
            <person name="Niedermeyer T.H.J."/>
            <person name="Wilde S.B."/>
        </authorList>
    </citation>
    <scope>NUCLEOTIDE SEQUENCE [LARGE SCALE GENOMIC DNA]</scope>
    <source>
        <strain evidence="3">Thurmond2011</strain>
    </source>
</reference>
<feature type="domain" description="HTH cro/C1-type" evidence="1">
    <location>
        <begin position="37"/>
        <end position="89"/>
    </location>
</feature>
<dbReference type="SUPFAM" id="SSF47413">
    <property type="entry name" value="lambda repressor-like DNA-binding domains"/>
    <property type="match status" value="1"/>
</dbReference>
<dbReference type="EMBL" id="JAALHA020000001">
    <property type="protein sequence ID" value="MDR9893219.1"/>
    <property type="molecule type" value="Genomic_DNA"/>
</dbReference>
<evidence type="ECO:0000313" key="3">
    <source>
        <dbReference type="Proteomes" id="UP000667802"/>
    </source>
</evidence>
<evidence type="ECO:0000313" key="2">
    <source>
        <dbReference type="EMBL" id="MDR9893219.1"/>
    </source>
</evidence>
<sequence length="139" mass="15868">MENIDRSFHKGHHVEWLNFFSVLLMDTEVRRRLAEIIKKARGKRSQRDFAKALGVSQAAVLSWEKMESFPGTDSMKAIATSVSMSLDELLLYLEGETAQVNRVPAPKVAEDALSFIEHLNREEQIRLIKLLVDKVTSKE</sequence>
<dbReference type="PROSITE" id="PS50943">
    <property type="entry name" value="HTH_CROC1"/>
    <property type="match status" value="1"/>
</dbReference>
<dbReference type="Pfam" id="PF01381">
    <property type="entry name" value="HTH_3"/>
    <property type="match status" value="1"/>
</dbReference>
<comment type="caution">
    <text evidence="2">The sequence shown here is derived from an EMBL/GenBank/DDBJ whole genome shotgun (WGS) entry which is preliminary data.</text>
</comment>
<name>A0AAP5I1R5_9CYAN</name>
<gene>
    <name evidence="2" type="ORF">G7B40_001290</name>
</gene>
<organism evidence="2 3">
    <name type="scientific">Aetokthonos hydrillicola Thurmond2011</name>
    <dbReference type="NCBI Taxonomy" id="2712845"/>
    <lineage>
        <taxon>Bacteria</taxon>
        <taxon>Bacillati</taxon>
        <taxon>Cyanobacteriota</taxon>
        <taxon>Cyanophyceae</taxon>
        <taxon>Nostocales</taxon>
        <taxon>Hapalosiphonaceae</taxon>
        <taxon>Aetokthonos</taxon>
    </lineage>
</organism>
<evidence type="ECO:0000259" key="1">
    <source>
        <dbReference type="PROSITE" id="PS50943"/>
    </source>
</evidence>
<accession>A0AAP5I1R5</accession>
<proteinExistence type="predicted"/>
<dbReference type="Gene3D" id="1.10.260.40">
    <property type="entry name" value="lambda repressor-like DNA-binding domains"/>
    <property type="match status" value="1"/>
</dbReference>